<dbReference type="Proteomes" id="UP000299102">
    <property type="component" value="Unassembled WGS sequence"/>
</dbReference>
<gene>
    <name evidence="1" type="ORF">EVAR_9499_1</name>
</gene>
<protein>
    <submittedName>
        <fullName evidence="1">Uncharacterized protein</fullName>
    </submittedName>
</protein>
<organism evidence="1 2">
    <name type="scientific">Eumeta variegata</name>
    <name type="common">Bagworm moth</name>
    <name type="synonym">Eumeta japonica</name>
    <dbReference type="NCBI Taxonomy" id="151549"/>
    <lineage>
        <taxon>Eukaryota</taxon>
        <taxon>Metazoa</taxon>
        <taxon>Ecdysozoa</taxon>
        <taxon>Arthropoda</taxon>
        <taxon>Hexapoda</taxon>
        <taxon>Insecta</taxon>
        <taxon>Pterygota</taxon>
        <taxon>Neoptera</taxon>
        <taxon>Endopterygota</taxon>
        <taxon>Lepidoptera</taxon>
        <taxon>Glossata</taxon>
        <taxon>Ditrysia</taxon>
        <taxon>Tineoidea</taxon>
        <taxon>Psychidae</taxon>
        <taxon>Oiketicinae</taxon>
        <taxon>Eumeta</taxon>
    </lineage>
</organism>
<reference evidence="1 2" key="1">
    <citation type="journal article" date="2019" name="Commun. Biol.">
        <title>The bagworm genome reveals a unique fibroin gene that provides high tensile strength.</title>
        <authorList>
            <person name="Kono N."/>
            <person name="Nakamura H."/>
            <person name="Ohtoshi R."/>
            <person name="Tomita M."/>
            <person name="Numata K."/>
            <person name="Arakawa K."/>
        </authorList>
    </citation>
    <scope>NUCLEOTIDE SEQUENCE [LARGE SCALE GENOMIC DNA]</scope>
</reference>
<dbReference type="AlphaFoldDB" id="A0A4C1U3X2"/>
<keyword evidence="2" id="KW-1185">Reference proteome</keyword>
<sequence length="117" mass="13565">MVRAVTGLTSVEDSSFRERSIRSIEFRSRTVETSTLFSDIDPGPYRNERRYLAPVNDYISGRRPYRREGRRCLCHVIGPLKDYRASGFAFSGLPEWRLYLVESMGGWVYINFGTQKS</sequence>
<dbReference type="EMBL" id="BGZK01000124">
    <property type="protein sequence ID" value="GBP20930.1"/>
    <property type="molecule type" value="Genomic_DNA"/>
</dbReference>
<proteinExistence type="predicted"/>
<comment type="caution">
    <text evidence="1">The sequence shown here is derived from an EMBL/GenBank/DDBJ whole genome shotgun (WGS) entry which is preliminary data.</text>
</comment>
<accession>A0A4C1U3X2</accession>
<evidence type="ECO:0000313" key="2">
    <source>
        <dbReference type="Proteomes" id="UP000299102"/>
    </source>
</evidence>
<evidence type="ECO:0000313" key="1">
    <source>
        <dbReference type="EMBL" id="GBP20930.1"/>
    </source>
</evidence>
<name>A0A4C1U3X2_EUMVA</name>